<organism evidence="1 2">
    <name type="scientific">Rhizobium viscosum</name>
    <name type="common">Arthrobacter viscosus</name>
    <dbReference type="NCBI Taxonomy" id="1673"/>
    <lineage>
        <taxon>Bacteria</taxon>
        <taxon>Pseudomonadati</taxon>
        <taxon>Pseudomonadota</taxon>
        <taxon>Alphaproteobacteria</taxon>
        <taxon>Hyphomicrobiales</taxon>
        <taxon>Rhizobiaceae</taxon>
        <taxon>Rhizobium/Agrobacterium group</taxon>
        <taxon>Rhizobium</taxon>
    </lineage>
</organism>
<evidence type="ECO:0000313" key="2">
    <source>
        <dbReference type="Proteomes" id="UP000620262"/>
    </source>
</evidence>
<keyword evidence="2" id="KW-1185">Reference proteome</keyword>
<name>A0ABR9IYR5_RHIVS</name>
<dbReference type="EMBL" id="JADBEC010000002">
    <property type="protein sequence ID" value="MBE1508366.1"/>
    <property type="molecule type" value="Genomic_DNA"/>
</dbReference>
<gene>
    <name evidence="1" type="ORF">H4W29_005611</name>
</gene>
<proteinExistence type="predicted"/>
<accession>A0ABR9IYR5</accession>
<comment type="caution">
    <text evidence="1">The sequence shown here is derived from an EMBL/GenBank/DDBJ whole genome shotgun (WGS) entry which is preliminary data.</text>
</comment>
<sequence>MSPPISFPLREQARRHLENAAQLLKGESQQLIYACLELRLSIEALIYETLQTYAKTLSPAVATAYQHWQPGKVLGLLREHDPLADRSLRVQARRVADDGGPEQGPPFFEGTDSRLTVEWVEKAHRSMSSFLHQRTISQLEKGKPIDEAVLRTEAARISARLAEVLKSEVYNIRITGGFEFSCPRCTAALTVDMSPLILNGFADTSCISCSTAWKVELDKAGEPRIVPADLA</sequence>
<protein>
    <submittedName>
        <fullName evidence="1">Uncharacterized protein</fullName>
    </submittedName>
</protein>
<dbReference type="Proteomes" id="UP000620262">
    <property type="component" value="Unassembled WGS sequence"/>
</dbReference>
<evidence type="ECO:0000313" key="1">
    <source>
        <dbReference type="EMBL" id="MBE1508366.1"/>
    </source>
</evidence>
<reference evidence="1 2" key="1">
    <citation type="submission" date="2020-10" db="EMBL/GenBank/DDBJ databases">
        <title>Sequencing the genomes of 1000 actinobacteria strains.</title>
        <authorList>
            <person name="Klenk H.-P."/>
        </authorList>
    </citation>
    <scope>NUCLEOTIDE SEQUENCE [LARGE SCALE GENOMIC DNA]</scope>
    <source>
        <strain evidence="1 2">DSM 7307</strain>
    </source>
</reference>